<dbReference type="GO" id="GO:0003713">
    <property type="term" value="F:transcription coactivator activity"/>
    <property type="evidence" value="ECO:0007669"/>
    <property type="project" value="InterPro"/>
</dbReference>
<dbReference type="STRING" id="6313.A0A0K0CVM1"/>
<protein>
    <submittedName>
        <fullName evidence="2">Myosin heavy chain-related protein</fullName>
    </submittedName>
</protein>
<accession>A0A0K0CVM1</accession>
<organism evidence="1 2">
    <name type="scientific">Angiostrongylus cantonensis</name>
    <name type="common">Rat lungworm</name>
    <dbReference type="NCBI Taxonomy" id="6313"/>
    <lineage>
        <taxon>Eukaryota</taxon>
        <taxon>Metazoa</taxon>
        <taxon>Ecdysozoa</taxon>
        <taxon>Nematoda</taxon>
        <taxon>Chromadorea</taxon>
        <taxon>Rhabditida</taxon>
        <taxon>Rhabditina</taxon>
        <taxon>Rhabditomorpha</taxon>
        <taxon>Strongyloidea</taxon>
        <taxon>Metastrongylidae</taxon>
        <taxon>Angiostrongylus</taxon>
    </lineage>
</organism>
<reference evidence="2" key="2">
    <citation type="submission" date="2017-02" db="UniProtKB">
        <authorList>
            <consortium name="WormBaseParasite"/>
        </authorList>
    </citation>
    <scope>IDENTIFICATION</scope>
</reference>
<name>A0A0K0CVM1_ANGCA</name>
<dbReference type="WBParaSite" id="ACAC_0000139901-mRNA-1">
    <property type="protein sequence ID" value="ACAC_0000139901-mRNA-1"/>
    <property type="gene ID" value="ACAC_0000139901"/>
</dbReference>
<proteinExistence type="predicted"/>
<dbReference type="GO" id="GO:0006879">
    <property type="term" value="P:intracellular iron ion homeostasis"/>
    <property type="evidence" value="ECO:0007669"/>
    <property type="project" value="InterPro"/>
</dbReference>
<sequence>MENVSLEQRLAQKIMSMENAAARISAVRAELKTNTDQTRKDVKAVISEQMLLLRAREQELMNELDMISSGRESALEYQQHSLYTLIGECKRLVRNLKESDGSSTYAASMISRLSFVDDVDEDWAHVSFESDAIGLQSSLSSFGTIHATMSNHINEAKNTIEKNLLMEIEDSDNNAVMAQKPVLAKKSSENPKKVGKQQVETVRKWLKETSLDSAAALDPDITSALVEYDFIKVETFLP</sequence>
<dbReference type="PANTHER" id="PTHR17085">
    <property type="entry name" value="NUCLEAR RECEPTOR COACTIVATOR 4"/>
    <property type="match status" value="1"/>
</dbReference>
<keyword evidence="1" id="KW-1185">Reference proteome</keyword>
<dbReference type="AlphaFoldDB" id="A0A0K0CVM1"/>
<reference evidence="1" key="1">
    <citation type="submission" date="2012-09" db="EMBL/GenBank/DDBJ databases">
        <authorList>
            <person name="Martin A.A."/>
        </authorList>
    </citation>
    <scope>NUCLEOTIDE SEQUENCE</scope>
</reference>
<dbReference type="PANTHER" id="PTHR17085:SF3">
    <property type="entry name" value="NUCLEAR RECEPTOR COACTIVATOR 4"/>
    <property type="match status" value="1"/>
</dbReference>
<evidence type="ECO:0000313" key="2">
    <source>
        <dbReference type="WBParaSite" id="ACAC_0000139901-mRNA-1"/>
    </source>
</evidence>
<evidence type="ECO:0000313" key="1">
    <source>
        <dbReference type="Proteomes" id="UP000035642"/>
    </source>
</evidence>
<dbReference type="InterPro" id="IPR039947">
    <property type="entry name" value="NCoA-4"/>
</dbReference>
<dbReference type="Proteomes" id="UP000035642">
    <property type="component" value="Unassembled WGS sequence"/>
</dbReference>
<dbReference type="GO" id="GO:0009725">
    <property type="term" value="P:response to hormone"/>
    <property type="evidence" value="ECO:0007669"/>
    <property type="project" value="TreeGrafter"/>
</dbReference>